<evidence type="ECO:0000259" key="1">
    <source>
        <dbReference type="Pfam" id="PF12146"/>
    </source>
</evidence>
<dbReference type="InterPro" id="IPR053145">
    <property type="entry name" value="AB_hydrolase_Est10"/>
</dbReference>
<dbReference type="Proteomes" id="UP000632222">
    <property type="component" value="Unassembled WGS sequence"/>
</dbReference>
<dbReference type="SUPFAM" id="SSF53474">
    <property type="entry name" value="alpha/beta-Hydrolases"/>
    <property type="match status" value="1"/>
</dbReference>
<sequence length="281" mass="30833">MHGSGPETREGSLEVARQFAEQGIVALAYDKRGTGESSGDWISASYHTLAKDALGAVAALKTHPEISSVGLRGVSQGGWVAPLAASMSGAGSDTVDFLVLISPALMTPTEQELYRVESQMRRAEETEEDIQEALAVYRIFNKAARQNREVAPLLELYDLLAVKSYMSFGGELPPLPVMQNIFRQWQEVLDLDIFPVLQGLSLPVLALFGDRDTFVPALKSSQNLQQHLSPQADLTVVHFENGTHFMTDDTTEAPIPQAFDKTVQWILQHTQPASMPRLSRA</sequence>
<evidence type="ECO:0000313" key="3">
    <source>
        <dbReference type="Proteomes" id="UP000632222"/>
    </source>
</evidence>
<gene>
    <name evidence="2" type="ORF">GCM10008938_05090</name>
</gene>
<organism evidence="2 3">
    <name type="scientific">Deinococcus roseus</name>
    <dbReference type="NCBI Taxonomy" id="392414"/>
    <lineage>
        <taxon>Bacteria</taxon>
        <taxon>Thermotogati</taxon>
        <taxon>Deinococcota</taxon>
        <taxon>Deinococci</taxon>
        <taxon>Deinococcales</taxon>
        <taxon>Deinococcaceae</taxon>
        <taxon>Deinococcus</taxon>
    </lineage>
</organism>
<accession>A0ABQ2CUG3</accession>
<protein>
    <recommendedName>
        <fullName evidence="1">Serine aminopeptidase S33 domain-containing protein</fullName>
    </recommendedName>
</protein>
<dbReference type="InterPro" id="IPR029058">
    <property type="entry name" value="AB_hydrolase_fold"/>
</dbReference>
<dbReference type="EMBL" id="BMOD01000001">
    <property type="protein sequence ID" value="GGJ21838.1"/>
    <property type="molecule type" value="Genomic_DNA"/>
</dbReference>
<dbReference type="Pfam" id="PF12146">
    <property type="entry name" value="Hydrolase_4"/>
    <property type="match status" value="1"/>
</dbReference>
<reference evidence="3" key="1">
    <citation type="journal article" date="2019" name="Int. J. Syst. Evol. Microbiol.">
        <title>The Global Catalogue of Microorganisms (GCM) 10K type strain sequencing project: providing services to taxonomists for standard genome sequencing and annotation.</title>
        <authorList>
            <consortium name="The Broad Institute Genomics Platform"/>
            <consortium name="The Broad Institute Genome Sequencing Center for Infectious Disease"/>
            <person name="Wu L."/>
            <person name="Ma J."/>
        </authorList>
    </citation>
    <scope>NUCLEOTIDE SEQUENCE [LARGE SCALE GENOMIC DNA]</scope>
    <source>
        <strain evidence="3">JCM 14370</strain>
    </source>
</reference>
<proteinExistence type="predicted"/>
<dbReference type="InterPro" id="IPR022742">
    <property type="entry name" value="Hydrolase_4"/>
</dbReference>
<comment type="caution">
    <text evidence="2">The sequence shown here is derived from an EMBL/GenBank/DDBJ whole genome shotgun (WGS) entry which is preliminary data.</text>
</comment>
<evidence type="ECO:0000313" key="2">
    <source>
        <dbReference type="EMBL" id="GGJ21838.1"/>
    </source>
</evidence>
<dbReference type="PANTHER" id="PTHR43265">
    <property type="entry name" value="ESTERASE ESTD"/>
    <property type="match status" value="1"/>
</dbReference>
<dbReference type="Gene3D" id="3.40.50.1820">
    <property type="entry name" value="alpha/beta hydrolase"/>
    <property type="match status" value="1"/>
</dbReference>
<dbReference type="PANTHER" id="PTHR43265:SF1">
    <property type="entry name" value="ESTERASE ESTD"/>
    <property type="match status" value="1"/>
</dbReference>
<feature type="domain" description="Serine aminopeptidase S33" evidence="1">
    <location>
        <begin position="13"/>
        <end position="249"/>
    </location>
</feature>
<keyword evidence="3" id="KW-1185">Reference proteome</keyword>
<name>A0ABQ2CUG3_9DEIO</name>